<sequence length="696" mass="77017">MIKLIHLSKKRARFRIHYISKKIDPLFFLQQIDKFDGITDSFFNLKISTLTIKFNESFNIKKFIEFLNLIEEKETSLKICLKPNFEAKEQNLSNTTMVISFLSLFFNIIVKSNPLVKFITVTASLPILISASKELINKGVTSRVLEGLAIFISLYRKDYLAANGTNVLIGFGEFMEESMVNKSDDLIKELAKPTIKNAWIIKNLNGKENLVQIEADELKAGDIVVVGSGDIVPVDGHIVEGKAYVNQASMTGESDIVEKKYSDSIISGSVVENGNIKIWAEYVGQDTALSKIKKYMQSSLQEKSQTGLKASHLADKLIPVTLSFAFISYLFKPNALASVLQADYSCALKLPTPTAFKSSISKAGKNGILIKGAKSLEILSQADTFVFDKTGTLTGGKLEIVHIKSFDSNISQTDLLNLAASAEEHYFHPIAKAIVEAANKRGFIHIHHDEVEFIVSHGVKTTINKKQLIIGSRHFLEDDEKIDFSNYKNEINDKISQNLAILYIAYDNKLIGIIALSDKIRDNCKQTISNLKKIGVKEIIMLTGDTFRKAELIANELGIDKFYSDMLPTQKADILDMLKKDGKKIAYIGDGINDAPSLIKADVGISMQTGAHIAKASADIALLKDDLNAIYEAKKLSNDTMKLINRNFNVTLLANSVILFGAGFGFFSPILTAFLHNGTTIVTLLNSIKGVKFANK</sequence>
<dbReference type="Gene3D" id="3.40.50.1000">
    <property type="entry name" value="HAD superfamily/HAD-like"/>
    <property type="match status" value="1"/>
</dbReference>
<keyword evidence="4 10" id="KW-0812">Transmembrane</keyword>
<dbReference type="InterPro" id="IPR051014">
    <property type="entry name" value="Cation_Transport_ATPase_IB"/>
</dbReference>
<dbReference type="EC" id="7.2.2.12" evidence="8"/>
<dbReference type="SFLD" id="SFLDF00027">
    <property type="entry name" value="p-type_atpase"/>
    <property type="match status" value="1"/>
</dbReference>
<accession>A7I0B4</accession>
<dbReference type="Gene3D" id="3.40.1110.10">
    <property type="entry name" value="Calcium-transporting ATPase, cytoplasmic domain N"/>
    <property type="match status" value="1"/>
</dbReference>
<dbReference type="STRING" id="360107.CHAB381_0353"/>
<dbReference type="PRINTS" id="PR00119">
    <property type="entry name" value="CATATPASE"/>
</dbReference>
<dbReference type="SFLD" id="SFLDS00003">
    <property type="entry name" value="Haloacid_Dehalogenase"/>
    <property type="match status" value="1"/>
</dbReference>
<dbReference type="Pfam" id="PF00702">
    <property type="entry name" value="Hydrolase"/>
    <property type="match status" value="1"/>
</dbReference>
<dbReference type="NCBIfam" id="TIGR01494">
    <property type="entry name" value="ATPase_P-type"/>
    <property type="match status" value="1"/>
</dbReference>
<reference evidence="13" key="1">
    <citation type="submission" date="2007-07" db="EMBL/GenBank/DDBJ databases">
        <title>Complete genome sequence of Campylobacter hominis ATCC BAA-381, a commensal isolated from the human gastrointestinal tract.</title>
        <authorList>
            <person name="Fouts D.E."/>
            <person name="Mongodin E.F."/>
            <person name="Puiu D."/>
            <person name="Sebastian Y."/>
            <person name="Miller W.G."/>
            <person name="Mandrell R.E."/>
            <person name="Nelson K.E."/>
        </authorList>
    </citation>
    <scope>NUCLEOTIDE SEQUENCE [LARGE SCALE GENOMIC DNA]</scope>
    <source>
        <strain evidence="13">ATCC BAA-381 / LMG 19568 / NCTC 13146 / CH001A</strain>
    </source>
</reference>
<feature type="transmembrane region" description="Helical" evidence="10">
    <location>
        <begin position="652"/>
        <end position="675"/>
    </location>
</feature>
<comment type="catalytic activity">
    <reaction evidence="9">
        <text>Zn(2+)(in) + ATP + H2O = Zn(2+)(out) + ADP + phosphate + H(+)</text>
        <dbReference type="Rhea" id="RHEA:20621"/>
        <dbReference type="ChEBI" id="CHEBI:15377"/>
        <dbReference type="ChEBI" id="CHEBI:15378"/>
        <dbReference type="ChEBI" id="CHEBI:29105"/>
        <dbReference type="ChEBI" id="CHEBI:30616"/>
        <dbReference type="ChEBI" id="CHEBI:43474"/>
        <dbReference type="ChEBI" id="CHEBI:456216"/>
        <dbReference type="EC" id="7.2.2.12"/>
    </reaction>
</comment>
<dbReference type="RefSeq" id="WP_012108237.1">
    <property type="nucleotide sequence ID" value="NC_009714.1"/>
</dbReference>
<dbReference type="InterPro" id="IPR027256">
    <property type="entry name" value="P-typ_ATPase_IB"/>
</dbReference>
<protein>
    <recommendedName>
        <fullName evidence="8">P-type Zn(2+) transporter</fullName>
        <ecNumber evidence="8">7.2.2.12</ecNumber>
    </recommendedName>
</protein>
<feature type="domain" description="P-type ATPase A" evidence="11">
    <location>
        <begin position="208"/>
        <end position="296"/>
    </location>
</feature>
<gene>
    <name evidence="12" type="ordered locus">CHAB381_0353</name>
</gene>
<dbReference type="InterPro" id="IPR059000">
    <property type="entry name" value="ATPase_P-type_domA"/>
</dbReference>
<comment type="similarity">
    <text evidence="3 10">Belongs to the cation transport ATPase (P-type) (TC 3.A.3) family. Type IB subfamily.</text>
</comment>
<dbReference type="EMBL" id="CP000776">
    <property type="protein sequence ID" value="ABS52349.1"/>
    <property type="molecule type" value="Genomic_DNA"/>
</dbReference>
<evidence type="ECO:0000256" key="1">
    <source>
        <dbReference type="ARBA" id="ARBA00004196"/>
    </source>
</evidence>
<proteinExistence type="inferred from homology"/>
<dbReference type="InterPro" id="IPR018303">
    <property type="entry name" value="ATPase_P-typ_P_site"/>
</dbReference>
<dbReference type="InterPro" id="IPR001757">
    <property type="entry name" value="P_typ_ATPase"/>
</dbReference>
<dbReference type="GO" id="GO:0016887">
    <property type="term" value="F:ATP hydrolysis activity"/>
    <property type="evidence" value="ECO:0007669"/>
    <property type="project" value="InterPro"/>
</dbReference>
<evidence type="ECO:0000256" key="10">
    <source>
        <dbReference type="RuleBase" id="RU362081"/>
    </source>
</evidence>
<dbReference type="eggNOG" id="COG2217">
    <property type="taxonomic scope" value="Bacteria"/>
</dbReference>
<dbReference type="InterPro" id="IPR023299">
    <property type="entry name" value="ATPase_P-typ_cyto_dom_N"/>
</dbReference>
<evidence type="ECO:0000256" key="9">
    <source>
        <dbReference type="ARBA" id="ARBA00047308"/>
    </source>
</evidence>
<dbReference type="NCBIfam" id="TIGR01525">
    <property type="entry name" value="ATPase-IB_hvy"/>
    <property type="match status" value="1"/>
</dbReference>
<dbReference type="HOGENOM" id="CLU_001771_6_3_7"/>
<evidence type="ECO:0000256" key="6">
    <source>
        <dbReference type="ARBA" id="ARBA00022989"/>
    </source>
</evidence>
<dbReference type="GO" id="GO:0005886">
    <property type="term" value="C:plasma membrane"/>
    <property type="evidence" value="ECO:0007669"/>
    <property type="project" value="UniProtKB-SubCell"/>
</dbReference>
<dbReference type="OrthoDB" id="2490525at2"/>
<dbReference type="KEGG" id="cha:CHAB381_0353"/>
<evidence type="ECO:0000256" key="4">
    <source>
        <dbReference type="ARBA" id="ARBA00022692"/>
    </source>
</evidence>
<dbReference type="Pfam" id="PF00122">
    <property type="entry name" value="E1-E2_ATPase"/>
    <property type="match status" value="1"/>
</dbReference>
<dbReference type="SUPFAM" id="SSF81653">
    <property type="entry name" value="Calcium ATPase, transduction domain A"/>
    <property type="match status" value="1"/>
</dbReference>
<keyword evidence="7 10" id="KW-0472">Membrane</keyword>
<dbReference type="InterPro" id="IPR036412">
    <property type="entry name" value="HAD-like_sf"/>
</dbReference>
<keyword evidence="10" id="KW-0547">Nucleotide-binding</keyword>
<dbReference type="AlphaFoldDB" id="A7I0B4"/>
<dbReference type="GO" id="GO:0005524">
    <property type="term" value="F:ATP binding"/>
    <property type="evidence" value="ECO:0007669"/>
    <property type="project" value="UniProtKB-UniRule"/>
</dbReference>
<keyword evidence="6 10" id="KW-1133">Transmembrane helix</keyword>
<organism evidence="12 13">
    <name type="scientific">Campylobacter hominis (strain ATCC BAA-381 / DSM 21671 / CCUG 45161 / LMG 19568 / NCTC 13146 / CH001A)</name>
    <dbReference type="NCBI Taxonomy" id="360107"/>
    <lineage>
        <taxon>Bacteria</taxon>
        <taxon>Pseudomonadati</taxon>
        <taxon>Campylobacterota</taxon>
        <taxon>Epsilonproteobacteria</taxon>
        <taxon>Campylobacterales</taxon>
        <taxon>Campylobacteraceae</taxon>
        <taxon>Campylobacter</taxon>
    </lineage>
</organism>
<comment type="subcellular location">
    <subcellularLocation>
        <location evidence="1">Cell envelope</location>
    </subcellularLocation>
    <subcellularLocation>
        <location evidence="10">Cell membrane</location>
    </subcellularLocation>
    <subcellularLocation>
        <location evidence="2">Membrane</location>
    </subcellularLocation>
</comment>
<comment type="caution">
    <text evidence="10">Lacks conserved residue(s) required for the propagation of feature annotation.</text>
</comment>
<evidence type="ECO:0000256" key="3">
    <source>
        <dbReference type="ARBA" id="ARBA00006024"/>
    </source>
</evidence>
<keyword evidence="10" id="KW-0479">Metal-binding</keyword>
<dbReference type="PROSITE" id="PS00154">
    <property type="entry name" value="ATPASE_E1_E2"/>
    <property type="match status" value="1"/>
</dbReference>
<dbReference type="PANTHER" id="PTHR48085:SF5">
    <property type="entry name" value="CADMIUM_ZINC-TRANSPORTING ATPASE HMA4-RELATED"/>
    <property type="match status" value="1"/>
</dbReference>
<evidence type="ECO:0000256" key="7">
    <source>
        <dbReference type="ARBA" id="ARBA00023136"/>
    </source>
</evidence>
<evidence type="ECO:0000256" key="5">
    <source>
        <dbReference type="ARBA" id="ARBA00022967"/>
    </source>
</evidence>
<name>A7I0B4_CAMHC</name>
<keyword evidence="13" id="KW-1185">Reference proteome</keyword>
<evidence type="ECO:0000313" key="13">
    <source>
        <dbReference type="Proteomes" id="UP000002407"/>
    </source>
</evidence>
<dbReference type="PANTHER" id="PTHR48085">
    <property type="entry name" value="CADMIUM/ZINC-TRANSPORTING ATPASE HMA2-RELATED"/>
    <property type="match status" value="1"/>
</dbReference>
<dbReference type="Gene3D" id="2.70.150.10">
    <property type="entry name" value="Calcium-transporting ATPase, cytoplasmic transduction domain A"/>
    <property type="match status" value="1"/>
</dbReference>
<keyword evidence="5" id="KW-1278">Translocase</keyword>
<dbReference type="GO" id="GO:0016463">
    <property type="term" value="F:P-type zinc transporter activity"/>
    <property type="evidence" value="ECO:0007669"/>
    <property type="project" value="UniProtKB-EC"/>
</dbReference>
<evidence type="ECO:0000256" key="8">
    <source>
        <dbReference type="ARBA" id="ARBA00039097"/>
    </source>
</evidence>
<dbReference type="InterPro" id="IPR008250">
    <property type="entry name" value="ATPase_P-typ_transduc_dom_A_sf"/>
</dbReference>
<keyword evidence="10" id="KW-1003">Cell membrane</keyword>
<dbReference type="SUPFAM" id="SSF56784">
    <property type="entry name" value="HAD-like"/>
    <property type="match status" value="1"/>
</dbReference>
<dbReference type="InterPro" id="IPR044492">
    <property type="entry name" value="P_typ_ATPase_HD_dom"/>
</dbReference>
<dbReference type="GO" id="GO:0015086">
    <property type="term" value="F:cadmium ion transmembrane transporter activity"/>
    <property type="evidence" value="ECO:0007669"/>
    <property type="project" value="TreeGrafter"/>
</dbReference>
<evidence type="ECO:0000259" key="11">
    <source>
        <dbReference type="Pfam" id="PF00122"/>
    </source>
</evidence>
<evidence type="ECO:0000313" key="12">
    <source>
        <dbReference type="EMBL" id="ABS52349.1"/>
    </source>
</evidence>
<keyword evidence="10" id="KW-0067">ATP-binding</keyword>
<dbReference type="Proteomes" id="UP000002407">
    <property type="component" value="Chromosome"/>
</dbReference>
<dbReference type="InterPro" id="IPR023214">
    <property type="entry name" value="HAD_sf"/>
</dbReference>
<evidence type="ECO:0000256" key="2">
    <source>
        <dbReference type="ARBA" id="ARBA00004370"/>
    </source>
</evidence>
<dbReference type="SFLD" id="SFLDG00002">
    <property type="entry name" value="C1.7:_P-type_atpase_like"/>
    <property type="match status" value="1"/>
</dbReference>
<dbReference type="GO" id="GO:0046872">
    <property type="term" value="F:metal ion binding"/>
    <property type="evidence" value="ECO:0007669"/>
    <property type="project" value="UniProtKB-KW"/>
</dbReference>
<dbReference type="GO" id="GO:0030313">
    <property type="term" value="C:cell envelope"/>
    <property type="evidence" value="ECO:0007669"/>
    <property type="project" value="UniProtKB-SubCell"/>
</dbReference>